<feature type="non-terminal residue" evidence="10">
    <location>
        <position position="1"/>
    </location>
</feature>
<evidence type="ECO:0000256" key="1">
    <source>
        <dbReference type="ARBA" id="ARBA00010879"/>
    </source>
</evidence>
<dbReference type="GO" id="GO:0035613">
    <property type="term" value="F:RNA stem-loop binding"/>
    <property type="evidence" value="ECO:0007669"/>
    <property type="project" value="TreeGrafter"/>
</dbReference>
<dbReference type="SUPFAM" id="SSF56672">
    <property type="entry name" value="DNA/RNA polymerases"/>
    <property type="match status" value="1"/>
</dbReference>
<dbReference type="InterPro" id="IPR000477">
    <property type="entry name" value="RT_dom"/>
</dbReference>
<evidence type="ECO:0000313" key="10">
    <source>
        <dbReference type="EMBL" id="KFW76557.1"/>
    </source>
</evidence>
<keyword evidence="7" id="KW-0378">Hydrolase</keyword>
<dbReference type="InterPro" id="IPR043502">
    <property type="entry name" value="DNA/RNA_pol_sf"/>
</dbReference>
<keyword evidence="6" id="KW-0255">Endonuclease</keyword>
<evidence type="ECO:0000256" key="4">
    <source>
        <dbReference type="ARBA" id="ARBA00022695"/>
    </source>
</evidence>
<dbReference type="Gene3D" id="3.30.70.270">
    <property type="match status" value="2"/>
</dbReference>
<dbReference type="InterPro" id="IPR010661">
    <property type="entry name" value="RVT_thumb"/>
</dbReference>
<accession>A0A093PX01</accession>
<dbReference type="EMBL" id="KL669492">
    <property type="protein sequence ID" value="KFW76557.1"/>
    <property type="molecule type" value="Genomic_DNA"/>
</dbReference>
<dbReference type="Gene3D" id="3.10.10.10">
    <property type="entry name" value="HIV Type 1 Reverse Transcriptase, subunit A, domain 1"/>
    <property type="match status" value="1"/>
</dbReference>
<reference evidence="10 11" key="1">
    <citation type="submission" date="2014-06" db="EMBL/GenBank/DDBJ databases">
        <title>Genome evolution of avian class.</title>
        <authorList>
            <person name="Zhang G."/>
            <person name="Li C."/>
        </authorList>
    </citation>
    <scope>NUCLEOTIDE SEQUENCE [LARGE SCALE GENOMIC DNA]</scope>
    <source>
        <strain evidence="10">BGI_N305</strain>
    </source>
</reference>
<dbReference type="PANTHER" id="PTHR41694:SF3">
    <property type="entry name" value="RNA-DIRECTED DNA POLYMERASE-RELATED"/>
    <property type="match status" value="1"/>
</dbReference>
<protein>
    <recommendedName>
        <fullName evidence="2">ribonuclease H</fullName>
        <ecNumber evidence="2">3.1.26.4</ecNumber>
    </recommendedName>
</protein>
<keyword evidence="8" id="KW-0695">RNA-directed DNA polymerase</keyword>
<keyword evidence="5" id="KW-0540">Nuclease</keyword>
<evidence type="ECO:0000256" key="5">
    <source>
        <dbReference type="ARBA" id="ARBA00022722"/>
    </source>
</evidence>
<keyword evidence="3" id="KW-0808">Transferase</keyword>
<dbReference type="PANTHER" id="PTHR41694">
    <property type="entry name" value="ENDOGENOUS RETROVIRUS GROUP K MEMBER POL PROTEIN"/>
    <property type="match status" value="1"/>
</dbReference>
<proteinExistence type="inferred from homology"/>
<keyword evidence="11" id="KW-1185">Reference proteome</keyword>
<name>A0A093PX01_9PASS</name>
<dbReference type="PROSITE" id="PS50878">
    <property type="entry name" value="RT_POL"/>
    <property type="match status" value="1"/>
</dbReference>
<dbReference type="EC" id="3.1.26.4" evidence="2"/>
<keyword evidence="4" id="KW-0548">Nucleotidyltransferase</keyword>
<evidence type="ECO:0000256" key="2">
    <source>
        <dbReference type="ARBA" id="ARBA00012180"/>
    </source>
</evidence>
<dbReference type="OrthoDB" id="6773263at2759"/>
<evidence type="ECO:0000259" key="9">
    <source>
        <dbReference type="PROSITE" id="PS50878"/>
    </source>
</evidence>
<evidence type="ECO:0000256" key="3">
    <source>
        <dbReference type="ARBA" id="ARBA00022679"/>
    </source>
</evidence>
<dbReference type="Pfam" id="PF06817">
    <property type="entry name" value="RVT_thumb"/>
    <property type="match status" value="1"/>
</dbReference>
<evidence type="ECO:0000256" key="6">
    <source>
        <dbReference type="ARBA" id="ARBA00022759"/>
    </source>
</evidence>
<gene>
    <name evidence="10" type="ORF">N305_03684</name>
</gene>
<dbReference type="AlphaFoldDB" id="A0A093PX01"/>
<organism evidence="10 11">
    <name type="scientific">Manacus vitellinus</name>
    <name type="common">golden-collared manakin</name>
    <dbReference type="NCBI Taxonomy" id="328815"/>
    <lineage>
        <taxon>Eukaryota</taxon>
        <taxon>Metazoa</taxon>
        <taxon>Chordata</taxon>
        <taxon>Craniata</taxon>
        <taxon>Vertebrata</taxon>
        <taxon>Euteleostomi</taxon>
        <taxon>Archelosauria</taxon>
        <taxon>Archosauria</taxon>
        <taxon>Dinosauria</taxon>
        <taxon>Saurischia</taxon>
        <taxon>Theropoda</taxon>
        <taxon>Coelurosauria</taxon>
        <taxon>Aves</taxon>
        <taxon>Neognathae</taxon>
        <taxon>Neoaves</taxon>
        <taxon>Telluraves</taxon>
        <taxon>Australaves</taxon>
        <taxon>Passeriformes</taxon>
        <taxon>Pipridae</taxon>
        <taxon>Manacus</taxon>
    </lineage>
</organism>
<dbReference type="GO" id="GO:0003964">
    <property type="term" value="F:RNA-directed DNA polymerase activity"/>
    <property type="evidence" value="ECO:0007669"/>
    <property type="project" value="UniProtKB-KW"/>
</dbReference>
<evidence type="ECO:0000256" key="7">
    <source>
        <dbReference type="ARBA" id="ARBA00022801"/>
    </source>
</evidence>
<dbReference type="InterPro" id="IPR043128">
    <property type="entry name" value="Rev_trsase/Diguanyl_cyclase"/>
</dbReference>
<dbReference type="GO" id="GO:0004523">
    <property type="term" value="F:RNA-DNA hybrid ribonuclease activity"/>
    <property type="evidence" value="ECO:0007669"/>
    <property type="project" value="UniProtKB-EC"/>
</dbReference>
<feature type="non-terminal residue" evidence="10">
    <location>
        <position position="263"/>
    </location>
</feature>
<sequence length="263" mass="29944">NQRPLKREQLIHLRDLVQELLNAGHIVPTFSPWNTLVFCIPKKSGKWRMLQDLRAVNSVLEPRGSLQLGLPSPAMLPAGWSLMVIDQKDCFFTVFLRPDNAPCFTFSIPPLNHTEPMQGYHWVFLPQEMHNSPIICQTVVAKVIHPVRKLHPSAIIYHYMDDILVTTATETELQSVISALTNAVQEAGLQVAPEKIQRSQPWAYLGWRITQQEITPQPLMIQVKDTLTSNDLQRLLGAINWLRPILGLTTEELHLLFELLKGD</sequence>
<evidence type="ECO:0000256" key="8">
    <source>
        <dbReference type="ARBA" id="ARBA00022918"/>
    </source>
</evidence>
<feature type="domain" description="Reverse transcriptase" evidence="9">
    <location>
        <begin position="21"/>
        <end position="209"/>
    </location>
</feature>
<dbReference type="Pfam" id="PF00078">
    <property type="entry name" value="RVT_1"/>
    <property type="match status" value="1"/>
</dbReference>
<comment type="similarity">
    <text evidence="1">Belongs to the beta type-B retroviral polymerase family. HERV class-II K(HML-2) pol subfamily.</text>
</comment>
<dbReference type="Proteomes" id="UP000053258">
    <property type="component" value="Unassembled WGS sequence"/>
</dbReference>
<evidence type="ECO:0000313" key="11">
    <source>
        <dbReference type="Proteomes" id="UP000053258"/>
    </source>
</evidence>